<keyword evidence="1" id="KW-0472">Membrane</keyword>
<comment type="caution">
    <text evidence="2">The sequence shown here is derived from an EMBL/GenBank/DDBJ whole genome shotgun (WGS) entry which is preliminary data.</text>
</comment>
<accession>A0A0M0LQW0</accession>
<dbReference type="InterPro" id="IPR050275">
    <property type="entry name" value="PGM_Phosphatase"/>
</dbReference>
<dbReference type="GO" id="GO:0005829">
    <property type="term" value="C:cytosol"/>
    <property type="evidence" value="ECO:0007669"/>
    <property type="project" value="TreeGrafter"/>
</dbReference>
<name>A0A0M0LQW0_9EUKA</name>
<dbReference type="InterPro" id="IPR013078">
    <property type="entry name" value="His_Pase_superF_clade-1"/>
</dbReference>
<dbReference type="PANTHER" id="PTHR48100:SF33">
    <property type="entry name" value="PEPTIDASE S54 RHOMBOID DOMAIN-CONTAINING PROTEIN"/>
    <property type="match status" value="1"/>
</dbReference>
<dbReference type="InterPro" id="IPR029033">
    <property type="entry name" value="His_PPase_superfam"/>
</dbReference>
<keyword evidence="1" id="KW-0812">Transmembrane</keyword>
<keyword evidence="1" id="KW-1133">Transmembrane helix</keyword>
<dbReference type="Gene3D" id="3.40.50.1240">
    <property type="entry name" value="Phosphoglycerate mutase-like"/>
    <property type="match status" value="1"/>
</dbReference>
<dbReference type="CDD" id="cd07067">
    <property type="entry name" value="HP_PGM_like"/>
    <property type="match status" value="1"/>
</dbReference>
<gene>
    <name evidence="2" type="ORF">Ctob_014021</name>
</gene>
<organism evidence="2 3">
    <name type="scientific">Chrysochromulina tobinii</name>
    <dbReference type="NCBI Taxonomy" id="1460289"/>
    <lineage>
        <taxon>Eukaryota</taxon>
        <taxon>Haptista</taxon>
        <taxon>Haptophyta</taxon>
        <taxon>Prymnesiophyceae</taxon>
        <taxon>Prymnesiales</taxon>
        <taxon>Chrysochromulinaceae</taxon>
        <taxon>Chrysochromulina</taxon>
    </lineage>
</organism>
<evidence type="ECO:0000256" key="1">
    <source>
        <dbReference type="SAM" id="Phobius"/>
    </source>
</evidence>
<dbReference type="AlphaFoldDB" id="A0A0M0LQW0"/>
<dbReference type="PANTHER" id="PTHR48100">
    <property type="entry name" value="BROAD-SPECIFICITY PHOSPHATASE YOR283W-RELATED"/>
    <property type="match status" value="1"/>
</dbReference>
<dbReference type="OrthoDB" id="496981at2759"/>
<proteinExistence type="predicted"/>
<evidence type="ECO:0000313" key="3">
    <source>
        <dbReference type="Proteomes" id="UP000037460"/>
    </source>
</evidence>
<keyword evidence="3" id="KW-1185">Reference proteome</keyword>
<dbReference type="GO" id="GO:0016791">
    <property type="term" value="F:phosphatase activity"/>
    <property type="evidence" value="ECO:0007669"/>
    <property type="project" value="TreeGrafter"/>
</dbReference>
<feature type="transmembrane region" description="Helical" evidence="1">
    <location>
        <begin position="6"/>
        <end position="28"/>
    </location>
</feature>
<dbReference type="Proteomes" id="UP000037460">
    <property type="component" value="Unassembled WGS sequence"/>
</dbReference>
<dbReference type="SUPFAM" id="SSF53254">
    <property type="entry name" value="Phosphoglycerate mutase-like"/>
    <property type="match status" value="1"/>
</dbReference>
<reference evidence="3" key="1">
    <citation type="journal article" date="2015" name="PLoS Genet.">
        <title>Genome Sequence and Transcriptome Analyses of Chrysochromulina tobin: Metabolic Tools for Enhanced Algal Fitness in the Prominent Order Prymnesiales (Haptophyceae).</title>
        <authorList>
            <person name="Hovde B.T."/>
            <person name="Deodato C.R."/>
            <person name="Hunsperger H.M."/>
            <person name="Ryken S.A."/>
            <person name="Yost W."/>
            <person name="Jha R.K."/>
            <person name="Patterson J."/>
            <person name="Monnat R.J. Jr."/>
            <person name="Barlow S.B."/>
            <person name="Starkenburg S.R."/>
            <person name="Cattolico R.A."/>
        </authorList>
    </citation>
    <scope>NUCLEOTIDE SEQUENCE</scope>
    <source>
        <strain evidence="3">CCMP291</strain>
    </source>
</reference>
<sequence length="357" mass="39031">MSAASTTWFATYVIGPCLFMLLLVVIAMKLGMIRKELLPDSSQTGSIVQALTRKAKLVAYGSYFLVLSKDAVSSKDLQRARANAEELPPNAATERHIRLIFVRHGESVWNYVFNRGFGPSFLVRLLRVTLHELYLLPFEDSAYLDSPLSEYGLEQCIKLQAFLRKPCVDLAASQDFAALTTGEGSSLIVSSQLRRAACTLAIALSDRLRRSREAVVLHSACQEISRNFDTLALARPSCSPPLDAVLEVCAPGARFESKTNAGNKTLAFRGIARLEAFAAWAADRPESTLIVGGHSLWFRSFFARFLTGEHQAAKRKIVNCGVVACTLIVARSASGGVQYRIEPSSVTVVYGGFESKG</sequence>
<dbReference type="EMBL" id="JWZX01000234">
    <property type="protein sequence ID" value="KOO53424.1"/>
    <property type="molecule type" value="Genomic_DNA"/>
</dbReference>
<protein>
    <submittedName>
        <fullName evidence="2">Uncharacterized protein</fullName>
    </submittedName>
</protein>
<evidence type="ECO:0000313" key="2">
    <source>
        <dbReference type="EMBL" id="KOO53424.1"/>
    </source>
</evidence>